<accession>A0A2J6PL47</accession>
<evidence type="ECO:0000313" key="2">
    <source>
        <dbReference type="Proteomes" id="UP000235672"/>
    </source>
</evidence>
<dbReference type="OrthoDB" id="2157530at2759"/>
<evidence type="ECO:0000313" key="1">
    <source>
        <dbReference type="EMBL" id="PMD14751.1"/>
    </source>
</evidence>
<protein>
    <submittedName>
        <fullName evidence="1">Uncharacterized protein</fullName>
    </submittedName>
</protein>
<dbReference type="Proteomes" id="UP000235672">
    <property type="component" value="Unassembled WGS sequence"/>
</dbReference>
<organism evidence="1 2">
    <name type="scientific">Hyaloscypha hepaticicola</name>
    <dbReference type="NCBI Taxonomy" id="2082293"/>
    <lineage>
        <taxon>Eukaryota</taxon>
        <taxon>Fungi</taxon>
        <taxon>Dikarya</taxon>
        <taxon>Ascomycota</taxon>
        <taxon>Pezizomycotina</taxon>
        <taxon>Leotiomycetes</taxon>
        <taxon>Helotiales</taxon>
        <taxon>Hyaloscyphaceae</taxon>
        <taxon>Hyaloscypha</taxon>
    </lineage>
</organism>
<proteinExistence type="predicted"/>
<sequence length="121" mass="13626">MPCVFKPNLNWLPARLANVVNRLLKFKVLPYWNLVAQATLGRRFILTKNGSMGFAPKEAAIGDRICILCGGKTPYVFRPGSPQNILLGDAFVFGAMNGEVIDFGLAHRDPLESLYYWIRFH</sequence>
<keyword evidence="2" id="KW-1185">Reference proteome</keyword>
<name>A0A2J6PL47_9HELO</name>
<dbReference type="Pfam" id="PF26639">
    <property type="entry name" value="Het-6_barrel"/>
    <property type="match status" value="1"/>
</dbReference>
<dbReference type="EMBL" id="KZ613519">
    <property type="protein sequence ID" value="PMD14751.1"/>
    <property type="molecule type" value="Genomic_DNA"/>
</dbReference>
<gene>
    <name evidence="1" type="ORF">NA56DRAFT_754598</name>
</gene>
<reference evidence="1 2" key="1">
    <citation type="submission" date="2016-05" db="EMBL/GenBank/DDBJ databases">
        <title>A degradative enzymes factory behind the ericoid mycorrhizal symbiosis.</title>
        <authorList>
            <consortium name="DOE Joint Genome Institute"/>
            <person name="Martino E."/>
            <person name="Morin E."/>
            <person name="Grelet G."/>
            <person name="Kuo A."/>
            <person name="Kohler A."/>
            <person name="Daghino S."/>
            <person name="Barry K."/>
            <person name="Choi C."/>
            <person name="Cichocki N."/>
            <person name="Clum A."/>
            <person name="Copeland A."/>
            <person name="Hainaut M."/>
            <person name="Haridas S."/>
            <person name="Labutti K."/>
            <person name="Lindquist E."/>
            <person name="Lipzen A."/>
            <person name="Khouja H.-R."/>
            <person name="Murat C."/>
            <person name="Ohm R."/>
            <person name="Olson A."/>
            <person name="Spatafora J."/>
            <person name="Veneault-Fourrey C."/>
            <person name="Henrissat B."/>
            <person name="Grigoriev I."/>
            <person name="Martin F."/>
            <person name="Perotto S."/>
        </authorList>
    </citation>
    <scope>NUCLEOTIDE SEQUENCE [LARGE SCALE GENOMIC DNA]</scope>
    <source>
        <strain evidence="1 2">UAMH 7357</strain>
    </source>
</reference>
<dbReference type="AlphaFoldDB" id="A0A2J6PL47"/>